<feature type="compositionally biased region" description="Polar residues" evidence="1">
    <location>
        <begin position="23"/>
        <end position="32"/>
    </location>
</feature>
<evidence type="ECO:0000313" key="3">
    <source>
        <dbReference type="Proteomes" id="UP000241690"/>
    </source>
</evidence>
<protein>
    <submittedName>
        <fullName evidence="2">Uncharacterized protein</fullName>
    </submittedName>
</protein>
<dbReference type="AlphaFoldDB" id="A0A2T3ZWC5"/>
<dbReference type="RefSeq" id="XP_024768765.1">
    <property type="nucleotide sequence ID" value="XM_024914268.1"/>
</dbReference>
<dbReference type="Proteomes" id="UP000241690">
    <property type="component" value="Unassembled WGS sequence"/>
</dbReference>
<accession>A0A2T3ZWC5</accession>
<evidence type="ECO:0000256" key="1">
    <source>
        <dbReference type="SAM" id="MobiDB-lite"/>
    </source>
</evidence>
<dbReference type="STRING" id="983964.A0A2T3ZWC5"/>
<dbReference type="GeneID" id="36622833"/>
<sequence>MPAGAAVQPPSSSSRAHRRESYRSNNLNAGENQRTDDNMPASRESDSRHRRRRRRDDWVRTSNENILYRLDAPVADASAAAVPVTAADDSADPVSRIPTPPIGPRRTRPHSIHVVSYPSGYVPRELRTRTSSPRSSRARIESGSSPAPSTPRSSRLTTSAHPSTRTELPVRLALTRLFQSLASNSVSSVDVPQHSAFP</sequence>
<feature type="compositionally biased region" description="Basic and acidic residues" evidence="1">
    <location>
        <begin position="33"/>
        <end position="47"/>
    </location>
</feature>
<name>A0A2T3ZWC5_TRIHA</name>
<feature type="compositionally biased region" description="Low complexity" evidence="1">
    <location>
        <begin position="142"/>
        <end position="160"/>
    </location>
</feature>
<feature type="compositionally biased region" description="Low complexity" evidence="1">
    <location>
        <begin position="71"/>
        <end position="97"/>
    </location>
</feature>
<proteinExistence type="predicted"/>
<gene>
    <name evidence="2" type="ORF">M431DRAFT_317018</name>
</gene>
<reference evidence="2 3" key="1">
    <citation type="submission" date="2016-07" db="EMBL/GenBank/DDBJ databases">
        <title>Multiple horizontal gene transfer events from other fungi enriched the ability of initially mycotrophic Trichoderma (Ascomycota) to feed on dead plant biomass.</title>
        <authorList>
            <consortium name="DOE Joint Genome Institute"/>
            <person name="Aerts A."/>
            <person name="Atanasova L."/>
            <person name="Chenthamara K."/>
            <person name="Zhang J."/>
            <person name="Grujic M."/>
            <person name="Henrissat B."/>
            <person name="Kuo A."/>
            <person name="Salamov A."/>
            <person name="Lipzen A."/>
            <person name="Labutti K."/>
            <person name="Barry K."/>
            <person name="Miao Y."/>
            <person name="Rahimi M.J."/>
            <person name="Shen Q."/>
            <person name="Grigoriev I.V."/>
            <person name="Kubicek C.P."/>
            <person name="Druzhinina I.S."/>
        </authorList>
    </citation>
    <scope>NUCLEOTIDE SEQUENCE [LARGE SCALE GENOMIC DNA]</scope>
    <source>
        <strain evidence="2 3">CBS 226.95</strain>
    </source>
</reference>
<feature type="region of interest" description="Disordered" evidence="1">
    <location>
        <begin position="1"/>
        <end position="168"/>
    </location>
</feature>
<keyword evidence="3" id="KW-1185">Reference proteome</keyword>
<evidence type="ECO:0000313" key="2">
    <source>
        <dbReference type="EMBL" id="PTB49088.1"/>
    </source>
</evidence>
<organism evidence="2 3">
    <name type="scientific">Trichoderma harzianum CBS 226.95</name>
    <dbReference type="NCBI Taxonomy" id="983964"/>
    <lineage>
        <taxon>Eukaryota</taxon>
        <taxon>Fungi</taxon>
        <taxon>Dikarya</taxon>
        <taxon>Ascomycota</taxon>
        <taxon>Pezizomycotina</taxon>
        <taxon>Sordariomycetes</taxon>
        <taxon>Hypocreomycetidae</taxon>
        <taxon>Hypocreales</taxon>
        <taxon>Hypocreaceae</taxon>
        <taxon>Trichoderma</taxon>
    </lineage>
</organism>
<dbReference type="EMBL" id="KZ679694">
    <property type="protein sequence ID" value="PTB49088.1"/>
    <property type="molecule type" value="Genomic_DNA"/>
</dbReference>